<gene>
    <name evidence="6" type="ORF">DPV79_38625</name>
</gene>
<keyword evidence="3" id="KW-0238">DNA-binding</keyword>
<reference evidence="6 7" key="1">
    <citation type="submission" date="2018-06" db="EMBL/GenBank/DDBJ databases">
        <title>Draft genome sequence of Burkholderia reimsis strain BE51 isolated from a French agricultural soil.</title>
        <authorList>
            <person name="Esmaeel Q."/>
        </authorList>
    </citation>
    <scope>NUCLEOTIDE SEQUENCE [LARGE SCALE GENOMIC DNA]</scope>
    <source>
        <strain evidence="6 7">BE51</strain>
    </source>
</reference>
<evidence type="ECO:0000256" key="1">
    <source>
        <dbReference type="ARBA" id="ARBA00008857"/>
    </source>
</evidence>
<protein>
    <submittedName>
        <fullName evidence="6">Integrase</fullName>
    </submittedName>
</protein>
<dbReference type="GO" id="GO:0003677">
    <property type="term" value="F:DNA binding"/>
    <property type="evidence" value="ECO:0007669"/>
    <property type="project" value="UniProtKB-KW"/>
</dbReference>
<evidence type="ECO:0000256" key="3">
    <source>
        <dbReference type="ARBA" id="ARBA00023125"/>
    </source>
</evidence>
<dbReference type="RefSeq" id="WP_113047873.1">
    <property type="nucleotide sequence ID" value="NZ_QMFZ01000061.1"/>
</dbReference>
<comment type="caution">
    <text evidence="6">The sequence shown here is derived from an EMBL/GenBank/DDBJ whole genome shotgun (WGS) entry which is preliminary data.</text>
</comment>
<comment type="similarity">
    <text evidence="1">Belongs to the 'phage' integrase family.</text>
</comment>
<organism evidence="6 7">
    <name type="scientific">Burkholderia reimsis</name>
    <dbReference type="NCBI Taxonomy" id="2234132"/>
    <lineage>
        <taxon>Bacteria</taxon>
        <taxon>Pseudomonadati</taxon>
        <taxon>Pseudomonadota</taxon>
        <taxon>Betaproteobacteria</taxon>
        <taxon>Burkholderiales</taxon>
        <taxon>Burkholderiaceae</taxon>
        <taxon>Burkholderia</taxon>
    </lineage>
</organism>
<evidence type="ECO:0000256" key="4">
    <source>
        <dbReference type="ARBA" id="ARBA00023172"/>
    </source>
</evidence>
<dbReference type="InterPro" id="IPR013762">
    <property type="entry name" value="Integrase-like_cat_sf"/>
</dbReference>
<dbReference type="AlphaFoldDB" id="A0A365QJ67"/>
<dbReference type="Pfam" id="PF00589">
    <property type="entry name" value="Phage_integrase"/>
    <property type="match status" value="1"/>
</dbReference>
<feature type="domain" description="Tyr recombinase" evidence="5">
    <location>
        <begin position="103"/>
        <end position="315"/>
    </location>
</feature>
<keyword evidence="4" id="KW-0233">DNA recombination</keyword>
<dbReference type="GO" id="GO:0015074">
    <property type="term" value="P:DNA integration"/>
    <property type="evidence" value="ECO:0007669"/>
    <property type="project" value="UniProtKB-KW"/>
</dbReference>
<sequence>MNITGGWAARVAAYLAYRRSFGFELAIDGRQLESFARFADRRGTEHLTLDLAADWARDSKRASSISWARRIETLRGFAKFQMRTDPTTVIPPRNLLGRGHRRLVPHIFTEQEIRTLLAEASLLGPPGGLRPATCCALFGLLLTTGLRISEAIHLTVADVDLDAGVLNVRNSKCHQHRYVAMHDTVTRQLREYANFRDRVFPDRCSDRFFRGESGQPVTQRQMLYTLHAICEKQLGWKPRGDYRHHRLHDLRHTFIVRSALRFYREEEDIGRCLSALSIYVGHAKVVDTYWYFTGIPELMNIAGERFQRYAEGVPA</sequence>
<dbReference type="PANTHER" id="PTHR30349:SF41">
    <property type="entry name" value="INTEGRASE_RECOMBINASE PROTEIN MJ0367-RELATED"/>
    <property type="match status" value="1"/>
</dbReference>
<name>A0A365QJ67_9BURK</name>
<dbReference type="InterPro" id="IPR050090">
    <property type="entry name" value="Tyrosine_recombinase_XerCD"/>
</dbReference>
<dbReference type="Proteomes" id="UP000252458">
    <property type="component" value="Unassembled WGS sequence"/>
</dbReference>
<dbReference type="PANTHER" id="PTHR30349">
    <property type="entry name" value="PHAGE INTEGRASE-RELATED"/>
    <property type="match status" value="1"/>
</dbReference>
<dbReference type="SUPFAM" id="SSF56349">
    <property type="entry name" value="DNA breaking-rejoining enzymes"/>
    <property type="match status" value="1"/>
</dbReference>
<evidence type="ECO:0000313" key="6">
    <source>
        <dbReference type="EMBL" id="RBB32369.1"/>
    </source>
</evidence>
<keyword evidence="7" id="KW-1185">Reference proteome</keyword>
<keyword evidence="2" id="KW-0229">DNA integration</keyword>
<evidence type="ECO:0000259" key="5">
    <source>
        <dbReference type="PROSITE" id="PS51898"/>
    </source>
</evidence>
<dbReference type="GO" id="GO:0006310">
    <property type="term" value="P:DNA recombination"/>
    <property type="evidence" value="ECO:0007669"/>
    <property type="project" value="UniProtKB-KW"/>
</dbReference>
<dbReference type="EMBL" id="QMFZ01000061">
    <property type="protein sequence ID" value="RBB32369.1"/>
    <property type="molecule type" value="Genomic_DNA"/>
</dbReference>
<proteinExistence type="inferred from homology"/>
<dbReference type="InterPro" id="IPR011010">
    <property type="entry name" value="DNA_brk_join_enz"/>
</dbReference>
<evidence type="ECO:0000313" key="7">
    <source>
        <dbReference type="Proteomes" id="UP000252458"/>
    </source>
</evidence>
<dbReference type="InterPro" id="IPR002104">
    <property type="entry name" value="Integrase_catalytic"/>
</dbReference>
<evidence type="ECO:0000256" key="2">
    <source>
        <dbReference type="ARBA" id="ARBA00022908"/>
    </source>
</evidence>
<dbReference type="PROSITE" id="PS51898">
    <property type="entry name" value="TYR_RECOMBINASE"/>
    <property type="match status" value="1"/>
</dbReference>
<dbReference type="Gene3D" id="1.10.443.10">
    <property type="entry name" value="Intergrase catalytic core"/>
    <property type="match status" value="1"/>
</dbReference>
<accession>A0A365QJ67</accession>